<dbReference type="InterPro" id="IPR002547">
    <property type="entry name" value="tRNA-bd_dom"/>
</dbReference>
<sequence>MIRSIISKSLKSGHFIYSPRYYSSTISSTLSSTTTSSSSTTTAAAASPLPTTTTPDIIGVEDFFKVDLRIARVINAEHVKGAKKLIKLTLDLGEKKQKPTLVIDQPTTTTTTINEPIIENQEPISPPPPPPSPAPATRDIRTVFSGVKAYYEPEQLLNKNVIVVANLAPKKTKFGVSEAMVLFASDDDSKNVIYSTLDPTVASDAIQPGWRVL</sequence>
<evidence type="ECO:0000259" key="5">
    <source>
        <dbReference type="PROSITE" id="PS50886"/>
    </source>
</evidence>
<feature type="region of interest" description="Disordered" evidence="4">
    <location>
        <begin position="114"/>
        <end position="137"/>
    </location>
</feature>
<dbReference type="InterPro" id="IPR012340">
    <property type="entry name" value="NA-bd_OB-fold"/>
</dbReference>
<feature type="domain" description="TRNA-binding" evidence="5">
    <location>
        <begin position="62"/>
        <end position="213"/>
    </location>
</feature>
<evidence type="ECO:0000256" key="4">
    <source>
        <dbReference type="SAM" id="MobiDB-lite"/>
    </source>
</evidence>
<keyword evidence="7" id="KW-1185">Reference proteome</keyword>
<gene>
    <name evidence="6" type="ORF">DFA_07028</name>
</gene>
<dbReference type="RefSeq" id="XP_004366904.1">
    <property type="nucleotide sequence ID" value="XM_004366847.1"/>
</dbReference>
<dbReference type="Pfam" id="PF01588">
    <property type="entry name" value="tRNA_bind"/>
    <property type="match status" value="1"/>
</dbReference>
<feature type="compositionally biased region" description="Pro residues" evidence="4">
    <location>
        <begin position="124"/>
        <end position="134"/>
    </location>
</feature>
<keyword evidence="1 3" id="KW-0820">tRNA-binding</keyword>
<evidence type="ECO:0000256" key="2">
    <source>
        <dbReference type="ARBA" id="ARBA00022884"/>
    </source>
</evidence>
<dbReference type="Gene3D" id="2.40.50.140">
    <property type="entry name" value="Nucleic acid-binding proteins"/>
    <property type="match status" value="1"/>
</dbReference>
<dbReference type="PROSITE" id="PS50886">
    <property type="entry name" value="TRBD"/>
    <property type="match status" value="1"/>
</dbReference>
<keyword evidence="2 3" id="KW-0694">RNA-binding</keyword>
<dbReference type="OMA" id="QHVEKAN"/>
<dbReference type="AlphaFoldDB" id="F4PVA7"/>
<name>F4PVA7_CACFS</name>
<organism evidence="6 7">
    <name type="scientific">Cavenderia fasciculata</name>
    <name type="common">Slime mold</name>
    <name type="synonym">Dictyostelium fasciculatum</name>
    <dbReference type="NCBI Taxonomy" id="261658"/>
    <lineage>
        <taxon>Eukaryota</taxon>
        <taxon>Amoebozoa</taxon>
        <taxon>Evosea</taxon>
        <taxon>Eumycetozoa</taxon>
        <taxon>Dictyostelia</taxon>
        <taxon>Acytosteliales</taxon>
        <taxon>Cavenderiaceae</taxon>
        <taxon>Cavenderia</taxon>
    </lineage>
</organism>
<evidence type="ECO:0000313" key="7">
    <source>
        <dbReference type="Proteomes" id="UP000007797"/>
    </source>
</evidence>
<dbReference type="GeneID" id="14871899"/>
<dbReference type="PANTHER" id="PTHR11586">
    <property type="entry name" value="TRNA-AMINOACYLATION COFACTOR ARC1 FAMILY MEMBER"/>
    <property type="match status" value="1"/>
</dbReference>
<dbReference type="KEGG" id="dfa:DFA_07028"/>
<protein>
    <submittedName>
        <fullName evidence="6">Methionyl-trna synthetase beta subunit</fullName>
    </submittedName>
</protein>
<proteinExistence type="predicted"/>
<evidence type="ECO:0000313" key="6">
    <source>
        <dbReference type="EMBL" id="EGG19921.1"/>
    </source>
</evidence>
<accession>F4PVA7</accession>
<dbReference type="GO" id="GO:0000049">
    <property type="term" value="F:tRNA binding"/>
    <property type="evidence" value="ECO:0007669"/>
    <property type="project" value="UniProtKB-UniRule"/>
</dbReference>
<dbReference type="Proteomes" id="UP000007797">
    <property type="component" value="Unassembled WGS sequence"/>
</dbReference>
<dbReference type="InterPro" id="IPR051270">
    <property type="entry name" value="Tyrosine-tRNA_ligase_regulator"/>
</dbReference>
<dbReference type="OrthoDB" id="19141at2759"/>
<dbReference type="PANTHER" id="PTHR11586:SF37">
    <property type="entry name" value="TRNA-BINDING DOMAIN-CONTAINING PROTEIN"/>
    <property type="match status" value="1"/>
</dbReference>
<reference evidence="7" key="1">
    <citation type="journal article" date="2011" name="Genome Res.">
        <title>Phylogeny-wide analysis of social amoeba genomes highlights ancient origins for complex intercellular communication.</title>
        <authorList>
            <person name="Heidel A.J."/>
            <person name="Lawal H.M."/>
            <person name="Felder M."/>
            <person name="Schilde C."/>
            <person name="Helps N.R."/>
            <person name="Tunggal B."/>
            <person name="Rivero F."/>
            <person name="John U."/>
            <person name="Schleicher M."/>
            <person name="Eichinger L."/>
            <person name="Platzer M."/>
            <person name="Noegel A.A."/>
            <person name="Schaap P."/>
            <person name="Gloeckner G."/>
        </authorList>
    </citation>
    <scope>NUCLEOTIDE SEQUENCE [LARGE SCALE GENOMIC DNA]</scope>
    <source>
        <strain evidence="7">SH3</strain>
    </source>
</reference>
<evidence type="ECO:0000256" key="1">
    <source>
        <dbReference type="ARBA" id="ARBA00022555"/>
    </source>
</evidence>
<feature type="compositionally biased region" description="Low complexity" evidence="4">
    <location>
        <begin position="114"/>
        <end position="123"/>
    </location>
</feature>
<dbReference type="SUPFAM" id="SSF50249">
    <property type="entry name" value="Nucleic acid-binding proteins"/>
    <property type="match status" value="2"/>
</dbReference>
<evidence type="ECO:0000256" key="3">
    <source>
        <dbReference type="PROSITE-ProRule" id="PRU00209"/>
    </source>
</evidence>
<dbReference type="EMBL" id="GL883013">
    <property type="protein sequence ID" value="EGG19921.1"/>
    <property type="molecule type" value="Genomic_DNA"/>
</dbReference>